<keyword evidence="3" id="KW-1185">Reference proteome</keyword>
<dbReference type="AlphaFoldDB" id="W1PRW0"/>
<dbReference type="HOGENOM" id="CLU_2888734_0_0_1"/>
<accession>W1PRW0</accession>
<proteinExistence type="predicted"/>
<feature type="compositionally biased region" description="Polar residues" evidence="1">
    <location>
        <begin position="40"/>
        <end position="63"/>
    </location>
</feature>
<evidence type="ECO:0000256" key="1">
    <source>
        <dbReference type="SAM" id="MobiDB-lite"/>
    </source>
</evidence>
<evidence type="ECO:0000313" key="2">
    <source>
        <dbReference type="EMBL" id="ERN10579.1"/>
    </source>
</evidence>
<dbReference type="Proteomes" id="UP000017836">
    <property type="component" value="Unassembled WGS sequence"/>
</dbReference>
<gene>
    <name evidence="2" type="ORF">AMTR_s00028p00095290</name>
</gene>
<sequence>MGWDDGVPTIFPPNPSYKRLWDSTIKGLFLEADSDVHANGVSNNTSATDRSVTNMQECSQASK</sequence>
<reference evidence="3" key="1">
    <citation type="journal article" date="2013" name="Science">
        <title>The Amborella genome and the evolution of flowering plants.</title>
        <authorList>
            <consortium name="Amborella Genome Project"/>
        </authorList>
    </citation>
    <scope>NUCLEOTIDE SEQUENCE [LARGE SCALE GENOMIC DNA]</scope>
</reference>
<name>W1PRW0_AMBTC</name>
<dbReference type="Gramene" id="ERN10579">
    <property type="protein sequence ID" value="ERN10579"/>
    <property type="gene ID" value="AMTR_s00028p00095290"/>
</dbReference>
<dbReference type="EMBL" id="KI392812">
    <property type="protein sequence ID" value="ERN10579.1"/>
    <property type="molecule type" value="Genomic_DNA"/>
</dbReference>
<evidence type="ECO:0000313" key="3">
    <source>
        <dbReference type="Proteomes" id="UP000017836"/>
    </source>
</evidence>
<feature type="region of interest" description="Disordered" evidence="1">
    <location>
        <begin position="39"/>
        <end position="63"/>
    </location>
</feature>
<protein>
    <submittedName>
        <fullName evidence="2">Uncharacterized protein</fullName>
    </submittedName>
</protein>
<organism evidence="2 3">
    <name type="scientific">Amborella trichopoda</name>
    <dbReference type="NCBI Taxonomy" id="13333"/>
    <lineage>
        <taxon>Eukaryota</taxon>
        <taxon>Viridiplantae</taxon>
        <taxon>Streptophyta</taxon>
        <taxon>Embryophyta</taxon>
        <taxon>Tracheophyta</taxon>
        <taxon>Spermatophyta</taxon>
        <taxon>Magnoliopsida</taxon>
        <taxon>Amborellales</taxon>
        <taxon>Amborellaceae</taxon>
        <taxon>Amborella</taxon>
    </lineage>
</organism>